<sequence>MDPKACNIILLISIILFSTTTSIYAFNITYFLAQRPEFSTYNDLLAKSGVAAAINKQGTVTVLVVDNSAVAPLMGIPKTTLEYILATQVILDYYDAVKLGDLEKPVKATNLFQQTGRTTGGQGQTNISNTDGDTFFGSTAKGAPQDSKMVKVVASQPFHISVIQISKPIITPGLEQGPPAPPTSSPTVAPPTPTEALSPEADAPAPAPADDDAADSPDADSEGPAPASGPAPGPAPQGDEADKEAPAKAVPHKNGGVRLTVGGAMVAGLMGLVALSH</sequence>
<dbReference type="KEGG" id="soe:110799858"/>
<dbReference type="PANTHER" id="PTHR32382">
    <property type="entry name" value="FASCICLIN-LIKE ARABINOGALACTAN PROTEIN"/>
    <property type="match status" value="1"/>
</dbReference>
<feature type="compositionally biased region" description="Acidic residues" evidence="1">
    <location>
        <begin position="209"/>
        <end position="221"/>
    </location>
</feature>
<dbReference type="Gene3D" id="2.30.180.10">
    <property type="entry name" value="FAS1 domain"/>
    <property type="match status" value="1"/>
</dbReference>
<name>A0A9R0J412_SPIOL</name>
<evidence type="ECO:0000313" key="3">
    <source>
        <dbReference type="RefSeq" id="XP_021860819.1"/>
    </source>
</evidence>
<evidence type="ECO:0000313" key="2">
    <source>
        <dbReference type="Proteomes" id="UP000813463"/>
    </source>
</evidence>
<feature type="region of interest" description="Disordered" evidence="1">
    <location>
        <begin position="113"/>
        <end position="143"/>
    </location>
</feature>
<organism evidence="2 3">
    <name type="scientific">Spinacia oleracea</name>
    <name type="common">Spinach</name>
    <dbReference type="NCBI Taxonomy" id="3562"/>
    <lineage>
        <taxon>Eukaryota</taxon>
        <taxon>Viridiplantae</taxon>
        <taxon>Streptophyta</taxon>
        <taxon>Embryophyta</taxon>
        <taxon>Tracheophyta</taxon>
        <taxon>Spermatophyta</taxon>
        <taxon>Magnoliopsida</taxon>
        <taxon>eudicotyledons</taxon>
        <taxon>Gunneridae</taxon>
        <taxon>Pentapetalae</taxon>
        <taxon>Caryophyllales</taxon>
        <taxon>Chenopodiaceae</taxon>
        <taxon>Chenopodioideae</taxon>
        <taxon>Anserineae</taxon>
        <taxon>Spinacia</taxon>
    </lineage>
</organism>
<dbReference type="InterPro" id="IPR033254">
    <property type="entry name" value="Plant_FLA"/>
</dbReference>
<keyword evidence="2" id="KW-1185">Reference proteome</keyword>
<dbReference type="InterPro" id="IPR036378">
    <property type="entry name" value="FAS1_dom_sf"/>
</dbReference>
<dbReference type="PANTHER" id="PTHR32382:SF6">
    <property type="entry name" value="FASCICLIN-LIKE ARABINOGALACTAN PROTEIN 14"/>
    <property type="match status" value="1"/>
</dbReference>
<protein>
    <submittedName>
        <fullName evidence="3">Fasciclin-like arabinogalactan protein 3</fullName>
    </submittedName>
</protein>
<dbReference type="SUPFAM" id="SSF82153">
    <property type="entry name" value="FAS1 domain"/>
    <property type="match status" value="1"/>
</dbReference>
<dbReference type="OrthoDB" id="694090at2759"/>
<dbReference type="Proteomes" id="UP000813463">
    <property type="component" value="Chromosome 1"/>
</dbReference>
<evidence type="ECO:0000256" key="1">
    <source>
        <dbReference type="SAM" id="MobiDB-lite"/>
    </source>
</evidence>
<proteinExistence type="predicted"/>
<feature type="compositionally biased region" description="Low complexity" evidence="1">
    <location>
        <begin position="194"/>
        <end position="204"/>
    </location>
</feature>
<dbReference type="GO" id="GO:0005886">
    <property type="term" value="C:plasma membrane"/>
    <property type="evidence" value="ECO:0000318"/>
    <property type="project" value="GO_Central"/>
</dbReference>
<accession>A0A9R0J412</accession>
<reference evidence="2" key="1">
    <citation type="journal article" date="2021" name="Nat. Commun.">
        <title>Genomic analyses provide insights into spinach domestication and the genetic basis of agronomic traits.</title>
        <authorList>
            <person name="Cai X."/>
            <person name="Sun X."/>
            <person name="Xu C."/>
            <person name="Sun H."/>
            <person name="Wang X."/>
            <person name="Ge C."/>
            <person name="Zhang Z."/>
            <person name="Wang Q."/>
            <person name="Fei Z."/>
            <person name="Jiao C."/>
            <person name="Wang Q."/>
        </authorList>
    </citation>
    <scope>NUCLEOTIDE SEQUENCE [LARGE SCALE GENOMIC DNA]</scope>
    <source>
        <strain evidence="2">cv. Varoflay</strain>
    </source>
</reference>
<reference evidence="3" key="2">
    <citation type="submission" date="2025-08" db="UniProtKB">
        <authorList>
            <consortium name="RefSeq"/>
        </authorList>
    </citation>
    <scope>IDENTIFICATION</scope>
    <source>
        <tissue evidence="3">Leaf</tissue>
    </source>
</reference>
<feature type="compositionally biased region" description="Pro residues" evidence="1">
    <location>
        <begin position="178"/>
        <end position="193"/>
    </location>
</feature>
<gene>
    <name evidence="3" type="primary">LOC110799858</name>
</gene>
<feature type="region of interest" description="Disordered" evidence="1">
    <location>
        <begin position="170"/>
        <end position="256"/>
    </location>
</feature>
<dbReference type="GeneID" id="110799858"/>
<dbReference type="AlphaFoldDB" id="A0A9R0J412"/>
<dbReference type="RefSeq" id="XP_021860819.1">
    <property type="nucleotide sequence ID" value="XM_022005127.2"/>
</dbReference>